<dbReference type="Pfam" id="PF09084">
    <property type="entry name" value="NMT1"/>
    <property type="match status" value="1"/>
</dbReference>
<sequence>MEALSTGSIDYGHAADGSGVFAQAGDQPFVYVGSDLPNPEGIGIMARKDAGIRTLKDLKGKTLGVGKGGNHHYLAVLAIERAGLKLEDVKWVYPKDASQMRAMFETKQVDALGSWDPFFATIQADLQPITLTDGKGYTPNPTFYMANKTFAAEHPDLIKIILEETDKSDQWANKNKPDVVQLLSETLGIDRKAIEIAVNRRTYGVRKIDTETIKAQQQLADTYHRIGLIDRAINVGDLMPQDAPWTPNLAKK</sequence>
<dbReference type="AlphaFoldDB" id="A0A1G8HSA5"/>
<dbReference type="GO" id="GO:0042626">
    <property type="term" value="F:ATPase-coupled transmembrane transporter activity"/>
    <property type="evidence" value="ECO:0007669"/>
    <property type="project" value="InterPro"/>
</dbReference>
<dbReference type="PANTHER" id="PTHR30024">
    <property type="entry name" value="ALIPHATIC SULFONATES-BINDING PROTEIN-RELATED"/>
    <property type="match status" value="1"/>
</dbReference>
<dbReference type="Proteomes" id="UP000182836">
    <property type="component" value="Unassembled WGS sequence"/>
</dbReference>
<evidence type="ECO:0000313" key="5">
    <source>
        <dbReference type="EMBL" id="SDI09535.1"/>
    </source>
</evidence>
<dbReference type="SUPFAM" id="SSF53850">
    <property type="entry name" value="Periplasmic binding protein-like II"/>
    <property type="match status" value="1"/>
</dbReference>
<dbReference type="InterPro" id="IPR010067">
    <property type="entry name" value="ABC_SsuA_sub-bd"/>
</dbReference>
<dbReference type="InterPro" id="IPR015168">
    <property type="entry name" value="SsuA/THI5"/>
</dbReference>
<evidence type="ECO:0000256" key="3">
    <source>
        <dbReference type="ARBA" id="ARBA00022729"/>
    </source>
</evidence>
<evidence type="ECO:0000259" key="4">
    <source>
        <dbReference type="Pfam" id="PF09084"/>
    </source>
</evidence>
<dbReference type="Gene3D" id="3.40.190.10">
    <property type="entry name" value="Periplasmic binding protein-like II"/>
    <property type="match status" value="2"/>
</dbReference>
<feature type="domain" description="SsuA/THI5-like" evidence="4">
    <location>
        <begin position="2"/>
        <end position="175"/>
    </location>
</feature>
<evidence type="ECO:0000313" key="6">
    <source>
        <dbReference type="Proteomes" id="UP000182836"/>
    </source>
</evidence>
<keyword evidence="2" id="KW-0813">Transport</keyword>
<reference evidence="5 6" key="1">
    <citation type="submission" date="2016-10" db="EMBL/GenBank/DDBJ databases">
        <authorList>
            <person name="de Groot N.N."/>
        </authorList>
    </citation>
    <scope>NUCLEOTIDE SEQUENCE [LARGE SCALE GENOMIC DNA]</scope>
    <source>
        <strain evidence="5 6">DSM 2895</strain>
    </source>
</reference>
<name>A0A1G8HSA5_ANEMI</name>
<evidence type="ECO:0000256" key="2">
    <source>
        <dbReference type="ARBA" id="ARBA00022448"/>
    </source>
</evidence>
<dbReference type="GO" id="GO:0016020">
    <property type="term" value="C:membrane"/>
    <property type="evidence" value="ECO:0007669"/>
    <property type="project" value="InterPro"/>
</dbReference>
<organism evidence="5 6">
    <name type="scientific">Aneurinibacillus migulanus</name>
    <name type="common">Bacillus migulanus</name>
    <dbReference type="NCBI Taxonomy" id="47500"/>
    <lineage>
        <taxon>Bacteria</taxon>
        <taxon>Bacillati</taxon>
        <taxon>Bacillota</taxon>
        <taxon>Bacilli</taxon>
        <taxon>Bacillales</taxon>
        <taxon>Paenibacillaceae</taxon>
        <taxon>Aneurinibacillus group</taxon>
        <taxon>Aneurinibacillus</taxon>
    </lineage>
</organism>
<dbReference type="EMBL" id="FNED01000001">
    <property type="protein sequence ID" value="SDI09535.1"/>
    <property type="molecule type" value="Genomic_DNA"/>
</dbReference>
<gene>
    <name evidence="5" type="ORF">SAMN04487909_101531</name>
</gene>
<proteinExistence type="predicted"/>
<accession>A0A1G8HSA5</accession>
<comment type="subcellular location">
    <subcellularLocation>
        <location evidence="1">Periplasm</location>
    </subcellularLocation>
</comment>
<dbReference type="NCBIfam" id="TIGR01728">
    <property type="entry name" value="SsuA_fam"/>
    <property type="match status" value="1"/>
</dbReference>
<dbReference type="PANTHER" id="PTHR30024:SF42">
    <property type="entry name" value="ALIPHATIC SULFONATES-BINDING PROTEIN-RELATED"/>
    <property type="match status" value="1"/>
</dbReference>
<dbReference type="GO" id="GO:0042597">
    <property type="term" value="C:periplasmic space"/>
    <property type="evidence" value="ECO:0007669"/>
    <property type="project" value="UniProtKB-SubCell"/>
</dbReference>
<keyword evidence="3" id="KW-0732">Signal</keyword>
<protein>
    <submittedName>
        <fullName evidence="5">Sulfonate transport system substrate-binding protein</fullName>
    </submittedName>
</protein>
<evidence type="ECO:0000256" key="1">
    <source>
        <dbReference type="ARBA" id="ARBA00004418"/>
    </source>
</evidence>